<dbReference type="SUPFAM" id="SSF56399">
    <property type="entry name" value="ADP-ribosylation"/>
    <property type="match status" value="1"/>
</dbReference>
<organism evidence="3 4">
    <name type="scientific">Pelobates cultripes</name>
    <name type="common">Western spadefoot toad</name>
    <dbReference type="NCBI Taxonomy" id="61616"/>
    <lineage>
        <taxon>Eukaryota</taxon>
        <taxon>Metazoa</taxon>
        <taxon>Chordata</taxon>
        <taxon>Craniata</taxon>
        <taxon>Vertebrata</taxon>
        <taxon>Euteleostomi</taxon>
        <taxon>Amphibia</taxon>
        <taxon>Batrachia</taxon>
        <taxon>Anura</taxon>
        <taxon>Pelobatoidea</taxon>
        <taxon>Pelobatidae</taxon>
        <taxon>Pelobates</taxon>
    </lineage>
</organism>
<proteinExistence type="inferred from homology"/>
<accession>A0AAD1WRK8</accession>
<sequence length="173" mass="20009">MAYYGDSDEDEIWEEETLPDFHEQVLLSNKKPKDGRLYTMFHGTTLEAAQKIIAHGFQQSTDGLLGKGVYVSRDQKKAERYPLGDQRYQVILKLRVNVGKVKKIDHQGHPLRKMWYKEYDTAWVPKWCGIVASGLEEDCVRNPNRIKVIGVVKAPGKSKPHLERMIDNKNKKR</sequence>
<dbReference type="PANTHER" id="PTHR36542">
    <property type="entry name" value="GIG2-LIKE PROTEIN DRED-RELATED"/>
    <property type="match status" value="1"/>
</dbReference>
<name>A0AAD1WRK8_PELCU</name>
<feature type="domain" description="PARP catalytic" evidence="2">
    <location>
        <begin position="29"/>
        <end position="109"/>
    </location>
</feature>
<dbReference type="Proteomes" id="UP001295444">
    <property type="component" value="Chromosome 10"/>
</dbReference>
<reference evidence="3" key="1">
    <citation type="submission" date="2022-03" db="EMBL/GenBank/DDBJ databases">
        <authorList>
            <person name="Alioto T."/>
            <person name="Alioto T."/>
            <person name="Gomez Garrido J."/>
        </authorList>
    </citation>
    <scope>NUCLEOTIDE SEQUENCE</scope>
</reference>
<evidence type="ECO:0000313" key="4">
    <source>
        <dbReference type="Proteomes" id="UP001295444"/>
    </source>
</evidence>
<dbReference type="AlphaFoldDB" id="A0AAD1WRK8"/>
<dbReference type="GO" id="GO:0003950">
    <property type="term" value="F:NAD+ poly-ADP-ribosyltransferase activity"/>
    <property type="evidence" value="ECO:0007669"/>
    <property type="project" value="InterPro"/>
</dbReference>
<dbReference type="InterPro" id="IPR012317">
    <property type="entry name" value="Poly(ADP-ribose)pol_cat_dom"/>
</dbReference>
<dbReference type="EMBL" id="OW240921">
    <property type="protein sequence ID" value="CAH2320161.1"/>
    <property type="molecule type" value="Genomic_DNA"/>
</dbReference>
<dbReference type="Gene3D" id="3.90.175.10">
    <property type="entry name" value="Diphtheria Toxin, domain 1"/>
    <property type="match status" value="1"/>
</dbReference>
<protein>
    <recommendedName>
        <fullName evidence="2">PARP catalytic domain-containing protein</fullName>
    </recommendedName>
</protein>
<comment type="similarity">
    <text evidence="1">Belongs to the ARTD/PARP family.</text>
</comment>
<dbReference type="Pfam" id="PF00644">
    <property type="entry name" value="PARP"/>
    <property type="match status" value="1"/>
</dbReference>
<evidence type="ECO:0000256" key="1">
    <source>
        <dbReference type="ARBA" id="ARBA00024347"/>
    </source>
</evidence>
<evidence type="ECO:0000259" key="2">
    <source>
        <dbReference type="Pfam" id="PF00644"/>
    </source>
</evidence>
<gene>
    <name evidence="3" type="ORF">PECUL_23A019622</name>
</gene>
<dbReference type="GO" id="GO:0005737">
    <property type="term" value="C:cytoplasm"/>
    <property type="evidence" value="ECO:0007669"/>
    <property type="project" value="TreeGrafter"/>
</dbReference>
<evidence type="ECO:0000313" key="3">
    <source>
        <dbReference type="EMBL" id="CAH2320161.1"/>
    </source>
</evidence>
<keyword evidence="4" id="KW-1185">Reference proteome</keyword>